<organism evidence="2 3">
    <name type="scientific">Trapa incisa</name>
    <dbReference type="NCBI Taxonomy" id="236973"/>
    <lineage>
        <taxon>Eukaryota</taxon>
        <taxon>Viridiplantae</taxon>
        <taxon>Streptophyta</taxon>
        <taxon>Embryophyta</taxon>
        <taxon>Tracheophyta</taxon>
        <taxon>Spermatophyta</taxon>
        <taxon>Magnoliopsida</taxon>
        <taxon>eudicotyledons</taxon>
        <taxon>Gunneridae</taxon>
        <taxon>Pentapetalae</taxon>
        <taxon>rosids</taxon>
        <taxon>malvids</taxon>
        <taxon>Myrtales</taxon>
        <taxon>Lythraceae</taxon>
        <taxon>Trapa</taxon>
    </lineage>
</organism>
<proteinExistence type="predicted"/>
<evidence type="ECO:0000256" key="1">
    <source>
        <dbReference type="SAM" id="Coils"/>
    </source>
</evidence>
<gene>
    <name evidence="2" type="ORF">SAY87_021522</name>
</gene>
<evidence type="ECO:0000313" key="3">
    <source>
        <dbReference type="Proteomes" id="UP001345219"/>
    </source>
</evidence>
<dbReference type="InterPro" id="IPR053327">
    <property type="entry name" value="KIP"/>
</dbReference>
<dbReference type="PANTHER" id="PTHR36001:SF2">
    <property type="entry name" value="CTAGE FAMILY PROTEIN-RELATED"/>
    <property type="match status" value="1"/>
</dbReference>
<accession>A0AAN7JS34</accession>
<dbReference type="EMBL" id="JAXIOK010000016">
    <property type="protein sequence ID" value="KAK4752724.1"/>
    <property type="molecule type" value="Genomic_DNA"/>
</dbReference>
<keyword evidence="1" id="KW-0175">Coiled coil</keyword>
<reference evidence="2 3" key="1">
    <citation type="journal article" date="2023" name="Hortic Res">
        <title>Pangenome of water caltrop reveals structural variations and asymmetric subgenome divergence after allopolyploidization.</title>
        <authorList>
            <person name="Zhang X."/>
            <person name="Chen Y."/>
            <person name="Wang L."/>
            <person name="Yuan Y."/>
            <person name="Fang M."/>
            <person name="Shi L."/>
            <person name="Lu R."/>
            <person name="Comes H.P."/>
            <person name="Ma Y."/>
            <person name="Chen Y."/>
            <person name="Huang G."/>
            <person name="Zhou Y."/>
            <person name="Zheng Z."/>
            <person name="Qiu Y."/>
        </authorList>
    </citation>
    <scope>NUCLEOTIDE SEQUENCE [LARGE SCALE GENOMIC DNA]</scope>
    <source>
        <tissue evidence="2">Roots</tissue>
    </source>
</reference>
<comment type="caution">
    <text evidence="2">The sequence shown here is derived from an EMBL/GenBank/DDBJ whole genome shotgun (WGS) entry which is preliminary data.</text>
</comment>
<evidence type="ECO:0000313" key="2">
    <source>
        <dbReference type="EMBL" id="KAK4752724.1"/>
    </source>
</evidence>
<feature type="coiled-coil region" evidence="1">
    <location>
        <begin position="120"/>
        <end position="147"/>
    </location>
</feature>
<name>A0AAN7JS34_9MYRT</name>
<dbReference type="Proteomes" id="UP001345219">
    <property type="component" value="Chromosome 16"/>
</dbReference>
<feature type="coiled-coil region" evidence="1">
    <location>
        <begin position="21"/>
        <end position="69"/>
    </location>
</feature>
<dbReference type="AlphaFoldDB" id="A0AAN7JS34"/>
<keyword evidence="3" id="KW-1185">Reference proteome</keyword>
<dbReference type="Gene3D" id="1.10.287.1490">
    <property type="match status" value="1"/>
</dbReference>
<protein>
    <submittedName>
        <fullName evidence="2">Uncharacterized protein</fullName>
    </submittedName>
</protein>
<dbReference type="PANTHER" id="PTHR36001">
    <property type="entry name" value="CTAGE FAMILY PROTEIN-RELATED"/>
    <property type="match status" value="1"/>
</dbReference>
<sequence>MAGTDPQKQLLILIRDFAAEKSQGERRVASLKKRHEELRSELDVFNMKLEEAKHCRETAEQELKGCEVELALNGSTVQSLEARISTIQSQICAVKSDIEDLKLQQESIDLEKHVLLMKTITSETRDLQELTRQSSELEQQCNQLVEELQRKSICPQCQKDNVDALKDILQSGEEIID</sequence>